<accession>B0C2V6</accession>
<dbReference type="KEGG" id="amr:AM1_1133"/>
<name>B0C2V6_ACAM1</name>
<feature type="signal peptide" evidence="1">
    <location>
        <begin position="1"/>
        <end position="29"/>
    </location>
</feature>
<organism evidence="2 3">
    <name type="scientific">Acaryochloris marina (strain MBIC 11017)</name>
    <dbReference type="NCBI Taxonomy" id="329726"/>
    <lineage>
        <taxon>Bacteria</taxon>
        <taxon>Bacillati</taxon>
        <taxon>Cyanobacteriota</taxon>
        <taxon>Cyanophyceae</taxon>
        <taxon>Acaryochloridales</taxon>
        <taxon>Acaryochloridaceae</taxon>
        <taxon>Acaryochloris</taxon>
    </lineage>
</organism>
<dbReference type="eggNOG" id="ENOG5033WY3">
    <property type="taxonomic scope" value="Bacteria"/>
</dbReference>
<dbReference type="HOGENOM" id="CLU_1340794_0_0_3"/>
<dbReference type="OrthoDB" id="570910at2"/>
<keyword evidence="1" id="KW-0732">Signal</keyword>
<sequence>MIRNSLKRLLISAVCVCLGLLIMTNSAWATTYSFKSAGNIGDEGVISGKVSYDKDTVVNALNSGKDLEGLMGSLTINDLGKDARFSFEYISPHTGVKHTEETICNRNIYDLDNGQDGNYSIGGQDGPFFSFDSGGNLYLVDFKSCVGEEGGLASSISKRDPKIAYSELDVQFSQYKLAEFDYIGNKPPRFIQKNIKIKFDREIA</sequence>
<evidence type="ECO:0000313" key="2">
    <source>
        <dbReference type="EMBL" id="ABW26172.1"/>
    </source>
</evidence>
<evidence type="ECO:0000313" key="3">
    <source>
        <dbReference type="Proteomes" id="UP000000268"/>
    </source>
</evidence>
<dbReference type="EMBL" id="CP000828">
    <property type="protein sequence ID" value="ABW26172.1"/>
    <property type="molecule type" value="Genomic_DNA"/>
</dbReference>
<evidence type="ECO:0000256" key="1">
    <source>
        <dbReference type="SAM" id="SignalP"/>
    </source>
</evidence>
<dbReference type="Proteomes" id="UP000000268">
    <property type="component" value="Chromosome"/>
</dbReference>
<feature type="chain" id="PRO_5002748265" evidence="1">
    <location>
        <begin position="30"/>
        <end position="204"/>
    </location>
</feature>
<gene>
    <name evidence="2" type="ordered locus">AM1_1133</name>
</gene>
<dbReference type="AlphaFoldDB" id="B0C2V6"/>
<reference evidence="2 3" key="1">
    <citation type="journal article" date="2008" name="Proc. Natl. Acad. Sci. U.S.A.">
        <title>Niche adaptation and genome expansion in the chlorophyll d-producing cyanobacterium Acaryochloris marina.</title>
        <authorList>
            <person name="Swingley W.D."/>
            <person name="Chen M."/>
            <person name="Cheung P.C."/>
            <person name="Conrad A.L."/>
            <person name="Dejesa L.C."/>
            <person name="Hao J."/>
            <person name="Honchak B.M."/>
            <person name="Karbach L.E."/>
            <person name="Kurdoglu A."/>
            <person name="Lahiri S."/>
            <person name="Mastrian S.D."/>
            <person name="Miyashita H."/>
            <person name="Page L."/>
            <person name="Ramakrishna P."/>
            <person name="Satoh S."/>
            <person name="Sattley W.M."/>
            <person name="Shimada Y."/>
            <person name="Taylor H.L."/>
            <person name="Tomo T."/>
            <person name="Tsuchiya T."/>
            <person name="Wang Z.T."/>
            <person name="Raymond J."/>
            <person name="Mimuro M."/>
            <person name="Blankenship R.E."/>
            <person name="Touchman J.W."/>
        </authorList>
    </citation>
    <scope>NUCLEOTIDE SEQUENCE [LARGE SCALE GENOMIC DNA]</scope>
    <source>
        <strain evidence="3">MBIC 11017</strain>
    </source>
</reference>
<proteinExistence type="predicted"/>
<protein>
    <submittedName>
        <fullName evidence="2">Uncharacterized protein</fullName>
    </submittedName>
</protein>
<keyword evidence="3" id="KW-1185">Reference proteome</keyword>